<dbReference type="RefSeq" id="WP_245232032.1">
    <property type="nucleotide sequence ID" value="NZ_CP126965.1"/>
</dbReference>
<gene>
    <name evidence="11" type="ORF">FM125_02255</name>
</gene>
<dbReference type="InterPro" id="IPR051014">
    <property type="entry name" value="Cation_Transport_ATPase_IB"/>
</dbReference>
<keyword evidence="8" id="KW-0547">Nucleotide-binding</keyword>
<evidence type="ECO:0000256" key="6">
    <source>
        <dbReference type="ARBA" id="ARBA00022989"/>
    </source>
</evidence>
<feature type="compositionally biased region" description="Basic residues" evidence="9">
    <location>
        <begin position="696"/>
        <end position="709"/>
    </location>
</feature>
<keyword evidence="6 8" id="KW-1133">Transmembrane helix</keyword>
<protein>
    <submittedName>
        <fullName evidence="11">Lead, cadmium, zinc and mercury transporting ATPase Copper-translocating P-type ATPase</fullName>
        <ecNumber evidence="11">3.6.3.3</ecNumber>
        <ecNumber evidence="11">3.6.3.4</ecNumber>
        <ecNumber evidence="11">3.6.3.5</ecNumber>
    </submittedName>
</protein>
<dbReference type="GO" id="GO:0019829">
    <property type="term" value="F:ATPase-coupled monoatomic cation transmembrane transporter activity"/>
    <property type="evidence" value="ECO:0007669"/>
    <property type="project" value="InterPro"/>
</dbReference>
<evidence type="ECO:0000256" key="7">
    <source>
        <dbReference type="ARBA" id="ARBA00023136"/>
    </source>
</evidence>
<dbReference type="GO" id="GO:0005886">
    <property type="term" value="C:plasma membrane"/>
    <property type="evidence" value="ECO:0007669"/>
    <property type="project" value="UniProtKB-SubCell"/>
</dbReference>
<evidence type="ECO:0000256" key="2">
    <source>
        <dbReference type="ARBA" id="ARBA00006024"/>
    </source>
</evidence>
<dbReference type="InterPro" id="IPR018303">
    <property type="entry name" value="ATPase_P-typ_P_site"/>
</dbReference>
<dbReference type="GO" id="GO:0046872">
    <property type="term" value="F:metal ion binding"/>
    <property type="evidence" value="ECO:0007669"/>
    <property type="project" value="UniProtKB-KW"/>
</dbReference>
<evidence type="ECO:0000313" key="12">
    <source>
        <dbReference type="Proteomes" id="UP000196230"/>
    </source>
</evidence>
<dbReference type="InterPro" id="IPR059000">
    <property type="entry name" value="ATPase_P-type_domA"/>
</dbReference>
<dbReference type="NCBIfam" id="TIGR01525">
    <property type="entry name" value="ATPase-IB_hvy"/>
    <property type="match status" value="1"/>
</dbReference>
<dbReference type="SFLD" id="SFLDF00027">
    <property type="entry name" value="p-type_atpase"/>
    <property type="match status" value="1"/>
</dbReference>
<keyword evidence="8" id="KW-1003">Cell membrane</keyword>
<feature type="transmembrane region" description="Helical" evidence="8">
    <location>
        <begin position="12"/>
        <end position="31"/>
    </location>
</feature>
<evidence type="ECO:0000259" key="10">
    <source>
        <dbReference type="Pfam" id="PF00122"/>
    </source>
</evidence>
<dbReference type="SUPFAM" id="SSF81653">
    <property type="entry name" value="Calcium ATPase, transduction domain A"/>
    <property type="match status" value="1"/>
</dbReference>
<dbReference type="SFLD" id="SFLDS00003">
    <property type="entry name" value="Haloacid_Dehalogenase"/>
    <property type="match status" value="1"/>
</dbReference>
<dbReference type="SUPFAM" id="SSF81665">
    <property type="entry name" value="Calcium ATPase, transmembrane domain M"/>
    <property type="match status" value="1"/>
</dbReference>
<keyword evidence="8" id="KW-0067">ATP-binding</keyword>
<dbReference type="InterPro" id="IPR008250">
    <property type="entry name" value="ATPase_P-typ_transduc_dom_A_sf"/>
</dbReference>
<feature type="compositionally biased region" description="Basic and acidic residues" evidence="9">
    <location>
        <begin position="634"/>
        <end position="644"/>
    </location>
</feature>
<keyword evidence="5" id="KW-1278">Translocase</keyword>
<dbReference type="NCBIfam" id="TIGR01494">
    <property type="entry name" value="ATPase_P-type"/>
    <property type="match status" value="1"/>
</dbReference>
<evidence type="ECO:0000256" key="4">
    <source>
        <dbReference type="ARBA" id="ARBA00022723"/>
    </source>
</evidence>
<proteinExistence type="inferred from homology"/>
<dbReference type="InterPro" id="IPR023299">
    <property type="entry name" value="ATPase_P-typ_cyto_dom_N"/>
</dbReference>
<dbReference type="PANTHER" id="PTHR48085:SF5">
    <property type="entry name" value="CADMIUM_ZINC-TRANSPORTING ATPASE HMA4-RELATED"/>
    <property type="match status" value="1"/>
</dbReference>
<feature type="transmembrane region" description="Helical" evidence="8">
    <location>
        <begin position="568"/>
        <end position="595"/>
    </location>
</feature>
<dbReference type="EMBL" id="FUKP01000014">
    <property type="protein sequence ID" value="SJN18834.1"/>
    <property type="molecule type" value="Genomic_DNA"/>
</dbReference>
<accession>A0A1R4IGW7</accession>
<evidence type="ECO:0000256" key="5">
    <source>
        <dbReference type="ARBA" id="ARBA00022967"/>
    </source>
</evidence>
<comment type="subcellular location">
    <subcellularLocation>
        <location evidence="1">Cell membrane</location>
        <topology evidence="1">Multi-pass membrane protein</topology>
    </subcellularLocation>
</comment>
<dbReference type="InterPro" id="IPR023298">
    <property type="entry name" value="ATPase_P-typ_TM_dom_sf"/>
</dbReference>
<evidence type="ECO:0000256" key="8">
    <source>
        <dbReference type="RuleBase" id="RU362081"/>
    </source>
</evidence>
<dbReference type="GO" id="GO:0005524">
    <property type="term" value="F:ATP binding"/>
    <property type="evidence" value="ECO:0007669"/>
    <property type="project" value="UniProtKB-UniRule"/>
</dbReference>
<dbReference type="InterPro" id="IPR023214">
    <property type="entry name" value="HAD_sf"/>
</dbReference>
<dbReference type="Proteomes" id="UP000196230">
    <property type="component" value="Unassembled WGS sequence"/>
</dbReference>
<keyword evidence="3 8" id="KW-0812">Transmembrane</keyword>
<sequence length="709" mass="73988">MQRITGIVRHYPWVVATVIVFVLTLGLHLAGAEDPARWIASAYALVVAAWTSVGMVKDLMRGHWGVDILAVTAIVATVLVGEYLAAVLVCLMLTGGEALEDYAAGRARRDLSALLDRAPQHAHRLRPDGSVEDVPVEQVRPGDRLLVRPAEVLPVDGTVASAEDGGEIAVDLDESSLTGESLPVTHRPGSSVMSGALNGTRAFVLEATASAADSQYAAIVSLVKQAAESRAPMVRLADRYAVPFTAVAYLIAGLAWWLSQDPVRFAEVLVVATPCPLLIAAPVAFLGGMSRAAKSGVIVKSGGTIEALGSVQTVGFDKTGTLTAGRPELVGVRPAAGFAEDELLRLAASAEQYSVHVLADAIRAAAEERGLSLTSSQDATEEATNGVVAVLEGRRVVVGKRAYVTEAAPDTVAADLAAGQSAVYVAVDGAFAGVLLLADRIRPESAATVQALHRLGTGKVLMLTGDAEATGRHIAGEAGIDEVHADLLPADKVRLLSERPERPVMMVGDGVNDVPVLAAADVGVAMGARGSTAASESADVVLLADDVSKVAVAVSTGQRTLQVAKQSIWVGIVLSLGLMLIAATGAIPALVGALFQELVDVVAIVNALRAMKPGPHEAERLGDLPATGAQGRRHPVEAWADRRAPALHRPTATHLGVRGRRRAAAWSSRRLSRPGASRARRHAARRPPRPGTRGSRGTRRRRAAAVRCP</sequence>
<evidence type="ECO:0000313" key="11">
    <source>
        <dbReference type="EMBL" id="SJN18834.1"/>
    </source>
</evidence>
<reference evidence="11 12" key="1">
    <citation type="submission" date="2017-02" db="EMBL/GenBank/DDBJ databases">
        <authorList>
            <person name="Peterson S.W."/>
        </authorList>
    </citation>
    <scope>NUCLEOTIDE SEQUENCE [LARGE SCALE GENOMIC DNA]</scope>
    <source>
        <strain evidence="11 12">2B3F</strain>
    </source>
</reference>
<keyword evidence="11" id="KW-0378">Hydrolase</keyword>
<dbReference type="InterPro" id="IPR044492">
    <property type="entry name" value="P_typ_ATPase_HD_dom"/>
</dbReference>
<feature type="domain" description="P-type ATPase A" evidence="10">
    <location>
        <begin position="118"/>
        <end position="224"/>
    </location>
</feature>
<dbReference type="Gene3D" id="3.40.1110.10">
    <property type="entry name" value="Calcium-transporting ATPase, cytoplasmic domain N"/>
    <property type="match status" value="1"/>
</dbReference>
<organism evidence="11 12">
    <name type="scientific">Micrococcus lylae</name>
    <dbReference type="NCBI Taxonomy" id="1273"/>
    <lineage>
        <taxon>Bacteria</taxon>
        <taxon>Bacillati</taxon>
        <taxon>Actinomycetota</taxon>
        <taxon>Actinomycetes</taxon>
        <taxon>Micrococcales</taxon>
        <taxon>Micrococcaceae</taxon>
        <taxon>Micrococcus</taxon>
    </lineage>
</organism>
<dbReference type="NCBIfam" id="TIGR01512">
    <property type="entry name" value="ATPase-IB2_Cd"/>
    <property type="match status" value="1"/>
</dbReference>
<dbReference type="InterPro" id="IPR027256">
    <property type="entry name" value="P-typ_ATPase_IB"/>
</dbReference>
<dbReference type="GO" id="GO:0016887">
    <property type="term" value="F:ATP hydrolysis activity"/>
    <property type="evidence" value="ECO:0007669"/>
    <property type="project" value="InterPro"/>
</dbReference>
<keyword evidence="7 8" id="KW-0472">Membrane</keyword>
<feature type="transmembrane region" description="Helical" evidence="8">
    <location>
        <begin position="240"/>
        <end position="259"/>
    </location>
</feature>
<dbReference type="EC" id="3.6.3.5" evidence="11"/>
<dbReference type="Gene3D" id="3.40.50.1000">
    <property type="entry name" value="HAD superfamily/HAD-like"/>
    <property type="match status" value="1"/>
</dbReference>
<dbReference type="Gene3D" id="2.70.150.10">
    <property type="entry name" value="Calcium-transporting ATPase, cytoplasmic transduction domain A"/>
    <property type="match status" value="1"/>
</dbReference>
<dbReference type="SUPFAM" id="SSF56784">
    <property type="entry name" value="HAD-like"/>
    <property type="match status" value="1"/>
</dbReference>
<dbReference type="PRINTS" id="PR00119">
    <property type="entry name" value="CATATPASE"/>
</dbReference>
<feature type="region of interest" description="Disordered" evidence="9">
    <location>
        <begin position="615"/>
        <end position="709"/>
    </location>
</feature>
<name>A0A1R4IGW7_9MICC</name>
<dbReference type="SFLD" id="SFLDG00002">
    <property type="entry name" value="C1.7:_P-type_atpase_like"/>
    <property type="match status" value="1"/>
</dbReference>
<dbReference type="PRINTS" id="PR00120">
    <property type="entry name" value="HATPASE"/>
</dbReference>
<dbReference type="Pfam" id="PF00122">
    <property type="entry name" value="E1-E2_ATPase"/>
    <property type="match status" value="1"/>
</dbReference>
<feature type="compositionally biased region" description="Basic residues" evidence="9">
    <location>
        <begin position="678"/>
        <end position="688"/>
    </location>
</feature>
<dbReference type="InterPro" id="IPR036412">
    <property type="entry name" value="HAD-like_sf"/>
</dbReference>
<dbReference type="PROSITE" id="PS00154">
    <property type="entry name" value="ATPASE_E1_E2"/>
    <property type="match status" value="1"/>
</dbReference>
<evidence type="ECO:0000256" key="3">
    <source>
        <dbReference type="ARBA" id="ARBA00022692"/>
    </source>
</evidence>
<feature type="compositionally biased region" description="Low complexity" evidence="9">
    <location>
        <begin position="664"/>
        <end position="677"/>
    </location>
</feature>
<dbReference type="PANTHER" id="PTHR48085">
    <property type="entry name" value="CADMIUM/ZINC-TRANSPORTING ATPASE HMA2-RELATED"/>
    <property type="match status" value="1"/>
</dbReference>
<evidence type="ECO:0000256" key="9">
    <source>
        <dbReference type="SAM" id="MobiDB-lite"/>
    </source>
</evidence>
<evidence type="ECO:0000256" key="1">
    <source>
        <dbReference type="ARBA" id="ARBA00004651"/>
    </source>
</evidence>
<dbReference type="GO" id="GO:0015086">
    <property type="term" value="F:cadmium ion transmembrane transporter activity"/>
    <property type="evidence" value="ECO:0007669"/>
    <property type="project" value="TreeGrafter"/>
</dbReference>
<dbReference type="AlphaFoldDB" id="A0A1R4IGW7"/>
<feature type="transmembrane region" description="Helical" evidence="8">
    <location>
        <begin position="265"/>
        <end position="286"/>
    </location>
</feature>
<dbReference type="EC" id="3.6.3.3" evidence="11"/>
<dbReference type="EC" id="3.6.3.4" evidence="11"/>
<feature type="transmembrane region" description="Helical" evidence="8">
    <location>
        <begin position="68"/>
        <end position="93"/>
    </location>
</feature>
<feature type="transmembrane region" description="Helical" evidence="8">
    <location>
        <begin position="38"/>
        <end position="56"/>
    </location>
</feature>
<dbReference type="InterPro" id="IPR001757">
    <property type="entry name" value="P_typ_ATPase"/>
</dbReference>
<comment type="similarity">
    <text evidence="2 8">Belongs to the cation transport ATPase (P-type) (TC 3.A.3) family. Type IB subfamily.</text>
</comment>
<keyword evidence="4 8" id="KW-0479">Metal-binding</keyword>
<dbReference type="Pfam" id="PF00702">
    <property type="entry name" value="Hydrolase"/>
    <property type="match status" value="1"/>
</dbReference>